<evidence type="ECO:0000259" key="2">
    <source>
        <dbReference type="Pfam" id="PF01521"/>
    </source>
</evidence>
<dbReference type="AlphaFoldDB" id="A0A0C9TBU1"/>
<dbReference type="EMBL" id="KN819356">
    <property type="protein sequence ID" value="KIJ13050.1"/>
    <property type="molecule type" value="Genomic_DNA"/>
</dbReference>
<dbReference type="Pfam" id="PF01521">
    <property type="entry name" value="Fe-S_biosyn"/>
    <property type="match status" value="1"/>
</dbReference>
<dbReference type="HOGENOM" id="CLU_069054_1_0_1"/>
<dbReference type="GO" id="GO:0051539">
    <property type="term" value="F:4 iron, 4 sulfur cluster binding"/>
    <property type="evidence" value="ECO:0007669"/>
    <property type="project" value="TreeGrafter"/>
</dbReference>
<name>A0A0C9TBU1_PAXIN</name>
<dbReference type="InterPro" id="IPR035903">
    <property type="entry name" value="HesB-like_dom_sf"/>
</dbReference>
<dbReference type="InterPro" id="IPR016092">
    <property type="entry name" value="ATAP"/>
</dbReference>
<proteinExistence type="inferred from homology"/>
<feature type="domain" description="Core" evidence="2">
    <location>
        <begin position="114"/>
        <end position="219"/>
    </location>
</feature>
<dbReference type="Gene3D" id="2.60.300.12">
    <property type="entry name" value="HesB-like domain"/>
    <property type="match status" value="1"/>
</dbReference>
<comment type="similarity">
    <text evidence="1">Belongs to the HesB/IscA family.</text>
</comment>
<evidence type="ECO:0000313" key="4">
    <source>
        <dbReference type="Proteomes" id="UP000053647"/>
    </source>
</evidence>
<reference evidence="3 4" key="1">
    <citation type="submission" date="2014-06" db="EMBL/GenBank/DDBJ databases">
        <authorList>
            <consortium name="DOE Joint Genome Institute"/>
            <person name="Kuo A."/>
            <person name="Kohler A."/>
            <person name="Nagy L.G."/>
            <person name="Floudas D."/>
            <person name="Copeland A."/>
            <person name="Barry K.W."/>
            <person name="Cichocki N."/>
            <person name="Veneault-Fourrey C."/>
            <person name="LaButti K."/>
            <person name="Lindquist E.A."/>
            <person name="Lipzen A."/>
            <person name="Lundell T."/>
            <person name="Morin E."/>
            <person name="Murat C."/>
            <person name="Sun H."/>
            <person name="Tunlid A."/>
            <person name="Henrissat B."/>
            <person name="Grigoriev I.V."/>
            <person name="Hibbett D.S."/>
            <person name="Martin F."/>
            <person name="Nordberg H.P."/>
            <person name="Cantor M.N."/>
            <person name="Hua S.X."/>
        </authorList>
    </citation>
    <scope>NUCLEOTIDE SEQUENCE [LARGE SCALE GENOMIC DNA]</scope>
    <source>
        <strain evidence="3 4">ATCC 200175</strain>
    </source>
</reference>
<keyword evidence="4" id="KW-1185">Reference proteome</keyword>
<protein>
    <recommendedName>
        <fullName evidence="2">Core domain-containing protein</fullName>
    </recommendedName>
</protein>
<dbReference type="PANTHER" id="PTHR43011">
    <property type="entry name" value="IRON-SULFUR CLUSTER ASSEMBLY 2 HOMOLOG, MITOCHONDRIAL"/>
    <property type="match status" value="1"/>
</dbReference>
<evidence type="ECO:0000313" key="3">
    <source>
        <dbReference type="EMBL" id="KIJ13050.1"/>
    </source>
</evidence>
<dbReference type="OrthoDB" id="1938621at2759"/>
<gene>
    <name evidence="3" type="ORF">PAXINDRAFT_100870</name>
</gene>
<dbReference type="GO" id="GO:0005506">
    <property type="term" value="F:iron ion binding"/>
    <property type="evidence" value="ECO:0007669"/>
    <property type="project" value="TreeGrafter"/>
</dbReference>
<dbReference type="GO" id="GO:0005739">
    <property type="term" value="C:mitochondrion"/>
    <property type="evidence" value="ECO:0007669"/>
    <property type="project" value="TreeGrafter"/>
</dbReference>
<dbReference type="GO" id="GO:0016226">
    <property type="term" value="P:iron-sulfur cluster assembly"/>
    <property type="evidence" value="ECO:0007669"/>
    <property type="project" value="InterPro"/>
</dbReference>
<dbReference type="InterPro" id="IPR000361">
    <property type="entry name" value="ATAP_core_dom"/>
</dbReference>
<dbReference type="GO" id="GO:0051537">
    <property type="term" value="F:2 iron, 2 sulfur cluster binding"/>
    <property type="evidence" value="ECO:0007669"/>
    <property type="project" value="TreeGrafter"/>
</dbReference>
<sequence>MSSTNGLIALQRLTRSPTCRKHITHSYFRTCHSSNPPSRAICPFWTQAYTSPIRRRPGAPTTPVHTRHLSLSTSQAAEVSDIPKARTVLLASPTSKDLDEQELDAELIPEDHINIVLTSRAAEQLRIIAARESNPHAALCITVESGGCHGYQYKLHLATERAPDSYHFTHPDVRPSNLYIDAVSLPMVNGSTIDYATELIGSSFRVTANPQAKGGCGCGISWEMKD</sequence>
<reference evidence="4" key="2">
    <citation type="submission" date="2015-01" db="EMBL/GenBank/DDBJ databases">
        <title>Evolutionary Origins and Diversification of the Mycorrhizal Mutualists.</title>
        <authorList>
            <consortium name="DOE Joint Genome Institute"/>
            <consortium name="Mycorrhizal Genomics Consortium"/>
            <person name="Kohler A."/>
            <person name="Kuo A."/>
            <person name="Nagy L.G."/>
            <person name="Floudas D."/>
            <person name="Copeland A."/>
            <person name="Barry K.W."/>
            <person name="Cichocki N."/>
            <person name="Veneault-Fourrey C."/>
            <person name="LaButti K."/>
            <person name="Lindquist E.A."/>
            <person name="Lipzen A."/>
            <person name="Lundell T."/>
            <person name="Morin E."/>
            <person name="Murat C."/>
            <person name="Riley R."/>
            <person name="Ohm R."/>
            <person name="Sun H."/>
            <person name="Tunlid A."/>
            <person name="Henrissat B."/>
            <person name="Grigoriev I.V."/>
            <person name="Hibbett D.S."/>
            <person name="Martin F."/>
        </authorList>
    </citation>
    <scope>NUCLEOTIDE SEQUENCE [LARGE SCALE GENOMIC DNA]</scope>
    <source>
        <strain evidence="4">ATCC 200175</strain>
    </source>
</reference>
<dbReference type="NCBIfam" id="TIGR00049">
    <property type="entry name" value="iron-sulfur cluster assembly accessory protein"/>
    <property type="match status" value="1"/>
</dbReference>
<dbReference type="PANTHER" id="PTHR43011:SF1">
    <property type="entry name" value="IRON-SULFUR CLUSTER ASSEMBLY 2 HOMOLOG, MITOCHONDRIAL"/>
    <property type="match status" value="1"/>
</dbReference>
<dbReference type="Proteomes" id="UP000053647">
    <property type="component" value="Unassembled WGS sequence"/>
</dbReference>
<accession>A0A0C9TBU1</accession>
<evidence type="ECO:0000256" key="1">
    <source>
        <dbReference type="ARBA" id="ARBA00006718"/>
    </source>
</evidence>
<organism evidence="3 4">
    <name type="scientific">Paxillus involutus ATCC 200175</name>
    <dbReference type="NCBI Taxonomy" id="664439"/>
    <lineage>
        <taxon>Eukaryota</taxon>
        <taxon>Fungi</taxon>
        <taxon>Dikarya</taxon>
        <taxon>Basidiomycota</taxon>
        <taxon>Agaricomycotina</taxon>
        <taxon>Agaricomycetes</taxon>
        <taxon>Agaricomycetidae</taxon>
        <taxon>Boletales</taxon>
        <taxon>Paxilineae</taxon>
        <taxon>Paxillaceae</taxon>
        <taxon>Paxillus</taxon>
    </lineage>
</organism>
<dbReference type="SUPFAM" id="SSF89360">
    <property type="entry name" value="HesB-like domain"/>
    <property type="match status" value="1"/>
</dbReference>